<dbReference type="Proteomes" id="UP000765509">
    <property type="component" value="Unassembled WGS sequence"/>
</dbReference>
<sequence>MRILHGSILWYTKKNANTVTKLLNPWHHKDTQLSTGMMRQPPIFFLKHYGNVPDFTKHTKLIHNYIHSKLADLAEDPAAEMIQWELPSIPPYHPSPLNIILKKDDLLRNCQNNTHIYNSPMGSNNSPN</sequence>
<comment type="caution">
    <text evidence="1">The sequence shown here is derived from an EMBL/GenBank/DDBJ whole genome shotgun (WGS) entry which is preliminary data.</text>
</comment>
<accession>A0A9Q3D6S0</accession>
<dbReference type="AlphaFoldDB" id="A0A9Q3D6S0"/>
<evidence type="ECO:0000313" key="2">
    <source>
        <dbReference type="Proteomes" id="UP000765509"/>
    </source>
</evidence>
<reference evidence="1" key="1">
    <citation type="submission" date="2021-03" db="EMBL/GenBank/DDBJ databases">
        <title>Draft genome sequence of rust myrtle Austropuccinia psidii MF-1, a brazilian biotype.</title>
        <authorList>
            <person name="Quecine M.C."/>
            <person name="Pachon D.M.R."/>
            <person name="Bonatelli M.L."/>
            <person name="Correr F.H."/>
            <person name="Franceschini L.M."/>
            <person name="Leite T.F."/>
            <person name="Margarido G.R.A."/>
            <person name="Almeida C.A."/>
            <person name="Ferrarezi J.A."/>
            <person name="Labate C.A."/>
        </authorList>
    </citation>
    <scope>NUCLEOTIDE SEQUENCE</scope>
    <source>
        <strain evidence="1">MF-1</strain>
    </source>
</reference>
<dbReference type="OrthoDB" id="421040at2759"/>
<organism evidence="1 2">
    <name type="scientific">Austropuccinia psidii MF-1</name>
    <dbReference type="NCBI Taxonomy" id="1389203"/>
    <lineage>
        <taxon>Eukaryota</taxon>
        <taxon>Fungi</taxon>
        <taxon>Dikarya</taxon>
        <taxon>Basidiomycota</taxon>
        <taxon>Pucciniomycotina</taxon>
        <taxon>Pucciniomycetes</taxon>
        <taxon>Pucciniales</taxon>
        <taxon>Sphaerophragmiaceae</taxon>
        <taxon>Austropuccinia</taxon>
    </lineage>
</organism>
<dbReference type="EMBL" id="AVOT02012754">
    <property type="protein sequence ID" value="MBW0494807.1"/>
    <property type="molecule type" value="Genomic_DNA"/>
</dbReference>
<gene>
    <name evidence="1" type="ORF">O181_034522</name>
</gene>
<name>A0A9Q3D6S0_9BASI</name>
<protein>
    <submittedName>
        <fullName evidence="1">Uncharacterized protein</fullName>
    </submittedName>
</protein>
<evidence type="ECO:0000313" key="1">
    <source>
        <dbReference type="EMBL" id="MBW0494807.1"/>
    </source>
</evidence>
<proteinExistence type="predicted"/>
<keyword evidence="2" id="KW-1185">Reference proteome</keyword>